<gene>
    <name evidence="1" type="ORF">QC762_0050080</name>
</gene>
<evidence type="ECO:0000313" key="2">
    <source>
        <dbReference type="Proteomes" id="UP001323405"/>
    </source>
</evidence>
<dbReference type="RefSeq" id="XP_062744418.1">
    <property type="nucleotide sequence ID" value="XM_062883481.1"/>
</dbReference>
<dbReference type="EMBL" id="JAFFHA010000005">
    <property type="protein sequence ID" value="KAK4655443.1"/>
    <property type="molecule type" value="Genomic_DNA"/>
</dbReference>
<comment type="caution">
    <text evidence="1">The sequence shown here is derived from an EMBL/GenBank/DDBJ whole genome shotgun (WGS) entry which is preliminary data.</text>
</comment>
<name>A0ABR0GIA6_9PEZI</name>
<accession>A0ABR0GIA6</accession>
<reference evidence="1 2" key="1">
    <citation type="journal article" date="2023" name="bioRxiv">
        <title>High-quality genome assemblies of four members of thePodospora anserinaspecies complex.</title>
        <authorList>
            <person name="Ament-Velasquez S.L."/>
            <person name="Vogan A.A."/>
            <person name="Wallerman O."/>
            <person name="Hartmann F."/>
            <person name="Gautier V."/>
            <person name="Silar P."/>
            <person name="Giraud T."/>
            <person name="Johannesson H."/>
        </authorList>
    </citation>
    <scope>NUCLEOTIDE SEQUENCE [LARGE SCALE GENOMIC DNA]</scope>
    <source>
        <strain evidence="1 2">CBS 415.72m</strain>
    </source>
</reference>
<dbReference type="Proteomes" id="UP001323405">
    <property type="component" value="Unassembled WGS sequence"/>
</dbReference>
<protein>
    <submittedName>
        <fullName evidence="1">Uncharacterized protein</fullName>
    </submittedName>
</protein>
<keyword evidence="2" id="KW-1185">Reference proteome</keyword>
<organism evidence="1 2">
    <name type="scientific">Podospora pseudocomata</name>
    <dbReference type="NCBI Taxonomy" id="2093779"/>
    <lineage>
        <taxon>Eukaryota</taxon>
        <taxon>Fungi</taxon>
        <taxon>Dikarya</taxon>
        <taxon>Ascomycota</taxon>
        <taxon>Pezizomycotina</taxon>
        <taxon>Sordariomycetes</taxon>
        <taxon>Sordariomycetidae</taxon>
        <taxon>Sordariales</taxon>
        <taxon>Podosporaceae</taxon>
        <taxon>Podospora</taxon>
    </lineage>
</organism>
<dbReference type="GeneID" id="87903087"/>
<evidence type="ECO:0000313" key="1">
    <source>
        <dbReference type="EMBL" id="KAK4655443.1"/>
    </source>
</evidence>
<proteinExistence type="predicted"/>
<sequence>MGQIPPWQIDQRGCQTEPHDGDIFSACRRFAALRTVDSAPCCRQNKTAMTQKTPSPDPAGDFAISDPMTPVSGPIIQVSPHLWCRSALIFFLFFDMLPVSYITSTQKRGEFSSDFTAAAAISHDGGWRSIINLSSPDRRTLVCSILYSSEPIEPWQQRPPFQTSPTLGTDGTLGCLFTAAEVQLLWLTR</sequence>